<name>A0ABS6EJC8_9CLOT</name>
<evidence type="ECO:0008006" key="4">
    <source>
        <dbReference type="Google" id="ProtNLM"/>
    </source>
</evidence>
<protein>
    <recommendedName>
        <fullName evidence="4">DUF5666 domain-containing protein</fullName>
    </recommendedName>
</protein>
<proteinExistence type="predicted"/>
<gene>
    <name evidence="2" type="ORF">KQI86_09220</name>
</gene>
<dbReference type="RefSeq" id="WP_216438981.1">
    <property type="nucleotide sequence ID" value="NZ_JAHLQF010000002.1"/>
</dbReference>
<keyword evidence="3" id="KW-1185">Reference proteome</keyword>
<evidence type="ECO:0000313" key="3">
    <source>
        <dbReference type="Proteomes" id="UP000726170"/>
    </source>
</evidence>
<comment type="caution">
    <text evidence="2">The sequence shown here is derived from an EMBL/GenBank/DDBJ whole genome shotgun (WGS) entry which is preliminary data.</text>
</comment>
<evidence type="ECO:0000313" key="2">
    <source>
        <dbReference type="EMBL" id="MBU5484509.1"/>
    </source>
</evidence>
<feature type="signal peptide" evidence="1">
    <location>
        <begin position="1"/>
        <end position="24"/>
    </location>
</feature>
<dbReference type="Proteomes" id="UP000726170">
    <property type="component" value="Unassembled WGS sequence"/>
</dbReference>
<evidence type="ECO:0000256" key="1">
    <source>
        <dbReference type="SAM" id="SignalP"/>
    </source>
</evidence>
<dbReference type="EMBL" id="JAHLQF010000002">
    <property type="protein sequence ID" value="MBU5484509.1"/>
    <property type="molecule type" value="Genomic_DNA"/>
</dbReference>
<sequence length="201" mass="22503">MKKWLSVLTIACLVFVLRGTSVSAATPPGLAKKGGLPPGIQKRFIEEKKEKKYSTVVKDINLEERRITIEDGTAILNLLVSDKAKIELNKKSAKLEEIMKNDKIFIKLDKKNTITELRATRGEETVHNIEGTITKIDYNNLEFELQEGTKITLYKVKSSTPIKIDGETKTFKDLVVGMKIKASATDKNILSIEAKSLQKNI</sequence>
<organism evidence="2 3">
    <name type="scientific">Clostridium mobile</name>
    <dbReference type="NCBI Taxonomy" id="2841512"/>
    <lineage>
        <taxon>Bacteria</taxon>
        <taxon>Bacillati</taxon>
        <taxon>Bacillota</taxon>
        <taxon>Clostridia</taxon>
        <taxon>Eubacteriales</taxon>
        <taxon>Clostridiaceae</taxon>
        <taxon>Clostridium</taxon>
    </lineage>
</organism>
<keyword evidence="1" id="KW-0732">Signal</keyword>
<accession>A0ABS6EJC8</accession>
<feature type="chain" id="PRO_5047252056" description="DUF5666 domain-containing protein" evidence="1">
    <location>
        <begin position="25"/>
        <end position="201"/>
    </location>
</feature>
<reference evidence="2 3" key="1">
    <citation type="submission" date="2021-06" db="EMBL/GenBank/DDBJ databases">
        <authorList>
            <person name="Sun Q."/>
            <person name="Li D."/>
        </authorList>
    </citation>
    <scope>NUCLEOTIDE SEQUENCE [LARGE SCALE GENOMIC DNA]</scope>
    <source>
        <strain evidence="2 3">MSJ-11</strain>
    </source>
</reference>